<sequence length="146" mass="16543">MGFILPVVVAIIPDPLIFNRFLREFSMPLELSFSENDESLLTAGELAINIKIPEVLTNLNKTSFFPPPASFEIYSSSCKSNVSIFKKSTVRSTNLEYSSGTDTSESENKFGFFEISISLYKSNEKFIKKDEIPNFVFLFGIEHVYN</sequence>
<gene>
    <name evidence="1" type="ORF">AYI68_g815</name>
</gene>
<evidence type="ECO:0000313" key="1">
    <source>
        <dbReference type="EMBL" id="OLY84997.1"/>
    </source>
</evidence>
<dbReference type="Proteomes" id="UP000187455">
    <property type="component" value="Unassembled WGS sequence"/>
</dbReference>
<name>A0A1R0H772_9FUNG</name>
<reference evidence="1 2" key="1">
    <citation type="journal article" date="2016" name="Mol. Biol. Evol.">
        <title>Genome-Wide Survey of Gut Fungi (Harpellales) Reveals the First Horizontally Transferred Ubiquitin Gene from a Mosquito Host.</title>
        <authorList>
            <person name="Wang Y."/>
            <person name="White M.M."/>
            <person name="Kvist S."/>
            <person name="Moncalvo J.M."/>
        </authorList>
    </citation>
    <scope>NUCLEOTIDE SEQUENCE [LARGE SCALE GENOMIC DNA]</scope>
    <source>
        <strain evidence="1 2">ALG-7-W6</strain>
    </source>
</reference>
<comment type="caution">
    <text evidence="1">The sequence shown here is derived from an EMBL/GenBank/DDBJ whole genome shotgun (WGS) entry which is preliminary data.</text>
</comment>
<keyword evidence="2" id="KW-1185">Reference proteome</keyword>
<proteinExistence type="predicted"/>
<protein>
    <submittedName>
        <fullName evidence="1">Uncharacterized protein</fullName>
    </submittedName>
</protein>
<accession>A0A1R0H772</accession>
<evidence type="ECO:0000313" key="2">
    <source>
        <dbReference type="Proteomes" id="UP000187455"/>
    </source>
</evidence>
<dbReference type="AlphaFoldDB" id="A0A1R0H772"/>
<dbReference type="EMBL" id="LSSL01000273">
    <property type="protein sequence ID" value="OLY84997.1"/>
    <property type="molecule type" value="Genomic_DNA"/>
</dbReference>
<organism evidence="1 2">
    <name type="scientific">Smittium mucronatum</name>
    <dbReference type="NCBI Taxonomy" id="133383"/>
    <lineage>
        <taxon>Eukaryota</taxon>
        <taxon>Fungi</taxon>
        <taxon>Fungi incertae sedis</taxon>
        <taxon>Zoopagomycota</taxon>
        <taxon>Kickxellomycotina</taxon>
        <taxon>Harpellomycetes</taxon>
        <taxon>Harpellales</taxon>
        <taxon>Legeriomycetaceae</taxon>
        <taxon>Smittium</taxon>
    </lineage>
</organism>